<dbReference type="EMBL" id="AWSO01001706">
    <property type="protein sequence ID" value="ESK83041.1"/>
    <property type="molecule type" value="Genomic_DNA"/>
</dbReference>
<evidence type="ECO:0000256" key="1">
    <source>
        <dbReference type="SAM" id="MobiDB-lite"/>
    </source>
</evidence>
<dbReference type="KEGG" id="mrr:Moror_11727"/>
<keyword evidence="3" id="KW-1185">Reference proteome</keyword>
<comment type="caution">
    <text evidence="2">The sequence shown here is derived from an EMBL/GenBank/DDBJ whole genome shotgun (WGS) entry which is preliminary data.</text>
</comment>
<name>V2WR69_MONRO</name>
<dbReference type="HOGENOM" id="CLU_006824_0_0_1"/>
<dbReference type="AlphaFoldDB" id="V2WR69"/>
<sequence length="834" mass="93997">MSKTSKNSKTPIPPNSPTSHLWKSYDSMVKYKNDLLAKGKNLRRVIKWRNKKIGELEVKVEKAEAWREEANGEAAKAQFALDCIREQMSTVLDEKTQWLEEKGRLKKEKHALNMRVAHFDMQKEKAIQLALEKAKVNTWAVKEKEEITESCHMLIWDLVSAEVGVEHIQEVIQMVANAFGVEVDGSFCVRSVGRIVLEGGVAGQAQMAENINDCTGLTVSGDGTTIKNINFESHHMNFKTSDGSVKHCFVISENFAKVHREVFEDRKPTYNSRSLFAKMTGGNSDHSEDQKKLFKLLKAYKEKVGYEQQGESTLLNMTPEEALPLLMEIYWDVVDKAGGFTAWLGLTHNEQKLQNDNIYLEFCERLGKERFNLLSEKERAASKLFLWVGCGMHKEMNAFKGAVQSMEEWWKENEREKPPCKLMNRDNRAAAESGSSEAATQAVAVSKGGAIKLTELAGAVFHHKDKKKGQQDTVKYFAQHVLGMPIVFPDTSNIQYHCHGDASSELLVNYDFYFMLLEMVRDKKGAGTFTNLELNMYTGLQDTPTIEELCAISLYSQSVTHPYLRTIQGPEGNKTNAPDLASFETATFDGKNWQRPEVIYAIQTRLPNLPHVRPLTIACFHGALTTWKRFLVEFAPGGEIDKATANEHAHAPIQATNDANEGRLGGKHWGTHIRPNMTHHQHNAQATYKTNSVHEFCEKQAAHNARVAGKNKVRLALCKERAEKRAAVIASTVAISDVNIVECLRVKELDIQLRWHHAQGSKLPVGIEKKNRQEKQTVLKELVQTYLAHSQPSQSQADVDMDSVGESESEDSRVEGSNVEMSREDEYSETSDEE</sequence>
<organism evidence="2 3">
    <name type="scientific">Moniliophthora roreri (strain MCA 2997)</name>
    <name type="common">Cocoa frosty pod rot fungus</name>
    <name type="synonym">Crinipellis roreri</name>
    <dbReference type="NCBI Taxonomy" id="1381753"/>
    <lineage>
        <taxon>Eukaryota</taxon>
        <taxon>Fungi</taxon>
        <taxon>Dikarya</taxon>
        <taxon>Basidiomycota</taxon>
        <taxon>Agaricomycotina</taxon>
        <taxon>Agaricomycetes</taxon>
        <taxon>Agaricomycetidae</taxon>
        <taxon>Agaricales</taxon>
        <taxon>Marasmiineae</taxon>
        <taxon>Marasmiaceae</taxon>
        <taxon>Moniliophthora</taxon>
    </lineage>
</organism>
<feature type="region of interest" description="Disordered" evidence="1">
    <location>
        <begin position="788"/>
        <end position="834"/>
    </location>
</feature>
<gene>
    <name evidence="2" type="ORF">Moror_11727</name>
</gene>
<reference evidence="2 3" key="1">
    <citation type="journal article" date="2014" name="BMC Genomics">
        <title>Genome and secretome analysis of the hemibiotrophic fungal pathogen, Moniliophthora roreri, which causes frosty pod rot disease of cacao: mechanisms of the biotrophic and necrotrophic phases.</title>
        <authorList>
            <person name="Meinhardt L.W."/>
            <person name="Costa G.G.L."/>
            <person name="Thomazella D.P.T."/>
            <person name="Teixeira P.J.P.L."/>
            <person name="Carazzolle M.F."/>
            <person name="Schuster S.C."/>
            <person name="Carlson J.E."/>
            <person name="Guiltinan M.J."/>
            <person name="Mieczkowski P."/>
            <person name="Farmer A."/>
            <person name="Ramaraj T."/>
            <person name="Crozier J."/>
            <person name="Davis R.E."/>
            <person name="Shao J."/>
            <person name="Melnick R.L."/>
            <person name="Pereira G.A.G."/>
            <person name="Bailey B.A."/>
        </authorList>
    </citation>
    <scope>NUCLEOTIDE SEQUENCE [LARGE SCALE GENOMIC DNA]</scope>
    <source>
        <strain evidence="2 3">MCA 2997</strain>
    </source>
</reference>
<evidence type="ECO:0000313" key="3">
    <source>
        <dbReference type="Proteomes" id="UP000017559"/>
    </source>
</evidence>
<dbReference type="OrthoDB" id="3236156at2759"/>
<feature type="compositionally biased region" description="Acidic residues" evidence="1">
    <location>
        <begin position="799"/>
        <end position="809"/>
    </location>
</feature>
<accession>V2WR69</accession>
<evidence type="ECO:0000313" key="2">
    <source>
        <dbReference type="EMBL" id="ESK83041.1"/>
    </source>
</evidence>
<feature type="compositionally biased region" description="Polar residues" evidence="1">
    <location>
        <begin position="788"/>
        <end position="797"/>
    </location>
</feature>
<dbReference type="Proteomes" id="UP000017559">
    <property type="component" value="Unassembled WGS sequence"/>
</dbReference>
<proteinExistence type="predicted"/>
<protein>
    <submittedName>
        <fullName evidence="2">Uncharacterized protein</fullName>
    </submittedName>
</protein>